<keyword evidence="2" id="KW-1185">Reference proteome</keyword>
<gene>
    <name evidence="1" type="ORF">VB776_09895</name>
</gene>
<accession>A0ABU5S4B2</accession>
<dbReference type="Proteomes" id="UP001303899">
    <property type="component" value="Unassembled WGS sequence"/>
</dbReference>
<dbReference type="EMBL" id="JAYGIL010000010">
    <property type="protein sequence ID" value="MEA5403226.1"/>
    <property type="molecule type" value="Genomic_DNA"/>
</dbReference>
<reference evidence="1 2" key="1">
    <citation type="submission" date="2023-12" db="EMBL/GenBank/DDBJ databases">
        <title>Novel species of the genus Arcicella isolated from rivers.</title>
        <authorList>
            <person name="Lu H."/>
        </authorList>
    </citation>
    <scope>NUCLEOTIDE SEQUENCE [LARGE SCALE GENOMIC DNA]</scope>
    <source>
        <strain evidence="1 2">DC2W</strain>
    </source>
</reference>
<evidence type="ECO:0000313" key="1">
    <source>
        <dbReference type="EMBL" id="MEA5403226.1"/>
    </source>
</evidence>
<name>A0ABU5S4B2_9BACT</name>
<sequence>MIGIANNLNQRLKFTHIHGMERMMKQVNLPQGNIAKILDKYKSETVSDAIGEGSYQGSVSRTP</sequence>
<organism evidence="1 2">
    <name type="scientific">Arcicella gelida</name>
    <dbReference type="NCBI Taxonomy" id="2984195"/>
    <lineage>
        <taxon>Bacteria</taxon>
        <taxon>Pseudomonadati</taxon>
        <taxon>Bacteroidota</taxon>
        <taxon>Cytophagia</taxon>
        <taxon>Cytophagales</taxon>
        <taxon>Flectobacillaceae</taxon>
        <taxon>Arcicella</taxon>
    </lineage>
</organism>
<dbReference type="RefSeq" id="WP_323328524.1">
    <property type="nucleotide sequence ID" value="NZ_JAYGIL010000010.1"/>
</dbReference>
<protein>
    <submittedName>
        <fullName evidence="1">Uncharacterized protein</fullName>
    </submittedName>
</protein>
<evidence type="ECO:0000313" key="2">
    <source>
        <dbReference type="Proteomes" id="UP001303899"/>
    </source>
</evidence>
<proteinExistence type="predicted"/>
<comment type="caution">
    <text evidence="1">The sequence shown here is derived from an EMBL/GenBank/DDBJ whole genome shotgun (WGS) entry which is preliminary data.</text>
</comment>